<dbReference type="InterPro" id="IPR053927">
    <property type="entry name" value="FlgK_helical"/>
</dbReference>
<dbReference type="InterPro" id="IPR002371">
    <property type="entry name" value="FlgK"/>
</dbReference>
<evidence type="ECO:0000256" key="4">
    <source>
        <dbReference type="ARBA" id="ARBA00016244"/>
    </source>
</evidence>
<dbReference type="Pfam" id="PF22638">
    <property type="entry name" value="FlgK_D1"/>
    <property type="match status" value="1"/>
</dbReference>
<feature type="domain" description="Flagellar basal body rod protein N-terminal" evidence="8">
    <location>
        <begin position="8"/>
        <end position="37"/>
    </location>
</feature>
<keyword evidence="11" id="KW-0282">Flagellum</keyword>
<dbReference type="PANTHER" id="PTHR30033">
    <property type="entry name" value="FLAGELLAR HOOK-ASSOCIATED PROTEIN 1"/>
    <property type="match status" value="1"/>
</dbReference>
<evidence type="ECO:0000256" key="3">
    <source>
        <dbReference type="ARBA" id="ARBA00009677"/>
    </source>
</evidence>
<dbReference type="Pfam" id="PF00460">
    <property type="entry name" value="Flg_bb_rod"/>
    <property type="match status" value="1"/>
</dbReference>
<dbReference type="Pfam" id="PF06429">
    <property type="entry name" value="Flg_bbr_C"/>
    <property type="match status" value="1"/>
</dbReference>
<evidence type="ECO:0000259" key="10">
    <source>
        <dbReference type="Pfam" id="PF22638"/>
    </source>
</evidence>
<dbReference type="AlphaFoldDB" id="A0A841KSN4"/>
<dbReference type="GO" id="GO:0005576">
    <property type="term" value="C:extracellular region"/>
    <property type="evidence" value="ECO:0007669"/>
    <property type="project" value="UniProtKB-SubCell"/>
</dbReference>
<evidence type="ECO:0000256" key="5">
    <source>
        <dbReference type="ARBA" id="ARBA00022525"/>
    </source>
</evidence>
<keyword evidence="6 7" id="KW-0975">Bacterial flagellum</keyword>
<dbReference type="Proteomes" id="UP000579281">
    <property type="component" value="Unassembled WGS sequence"/>
</dbReference>
<comment type="caution">
    <text evidence="11">The sequence shown here is derived from an EMBL/GenBank/DDBJ whole genome shotgun (WGS) entry which is preliminary data.</text>
</comment>
<organism evidence="11 12">
    <name type="scientific">Anaerosolibacter carboniphilus</name>
    <dbReference type="NCBI Taxonomy" id="1417629"/>
    <lineage>
        <taxon>Bacteria</taxon>
        <taxon>Bacillati</taxon>
        <taxon>Bacillota</taxon>
        <taxon>Clostridia</taxon>
        <taxon>Peptostreptococcales</taxon>
        <taxon>Thermotaleaceae</taxon>
        <taxon>Anaerosolibacter</taxon>
    </lineage>
</organism>
<feature type="domain" description="Flagellar basal-body/hook protein C-terminal" evidence="9">
    <location>
        <begin position="476"/>
        <end position="515"/>
    </location>
</feature>
<dbReference type="SUPFAM" id="SSF64518">
    <property type="entry name" value="Phase 1 flagellin"/>
    <property type="match status" value="1"/>
</dbReference>
<dbReference type="GO" id="GO:0009424">
    <property type="term" value="C:bacterial-type flagellum hook"/>
    <property type="evidence" value="ECO:0007669"/>
    <property type="project" value="UniProtKB-UniRule"/>
</dbReference>
<dbReference type="InterPro" id="IPR001444">
    <property type="entry name" value="Flag_bb_rod_N"/>
</dbReference>
<dbReference type="PANTHER" id="PTHR30033:SF1">
    <property type="entry name" value="FLAGELLAR HOOK-ASSOCIATED PROTEIN 1"/>
    <property type="match status" value="1"/>
</dbReference>
<evidence type="ECO:0000259" key="9">
    <source>
        <dbReference type="Pfam" id="PF06429"/>
    </source>
</evidence>
<dbReference type="NCBIfam" id="TIGR02492">
    <property type="entry name" value="flgK_ends"/>
    <property type="match status" value="1"/>
</dbReference>
<evidence type="ECO:0000256" key="6">
    <source>
        <dbReference type="ARBA" id="ARBA00023143"/>
    </source>
</evidence>
<keyword evidence="11" id="KW-0969">Cilium</keyword>
<comment type="subcellular location">
    <subcellularLocation>
        <location evidence="1 7">Bacterial flagellum</location>
    </subcellularLocation>
    <subcellularLocation>
        <location evidence="2 7">Secreted</location>
    </subcellularLocation>
</comment>
<dbReference type="EMBL" id="JACHEN010000014">
    <property type="protein sequence ID" value="MBB6216411.1"/>
    <property type="molecule type" value="Genomic_DNA"/>
</dbReference>
<evidence type="ECO:0000313" key="12">
    <source>
        <dbReference type="Proteomes" id="UP000579281"/>
    </source>
</evidence>
<dbReference type="RefSeq" id="WP_184310945.1">
    <property type="nucleotide sequence ID" value="NZ_JACHEN010000014.1"/>
</dbReference>
<name>A0A841KSN4_9FIRM</name>
<keyword evidence="12" id="KW-1185">Reference proteome</keyword>
<dbReference type="PRINTS" id="PR01005">
    <property type="entry name" value="FLGHOOKAP1"/>
</dbReference>
<dbReference type="GO" id="GO:0044780">
    <property type="term" value="P:bacterial-type flagellum assembly"/>
    <property type="evidence" value="ECO:0007669"/>
    <property type="project" value="InterPro"/>
</dbReference>
<evidence type="ECO:0000256" key="2">
    <source>
        <dbReference type="ARBA" id="ARBA00004613"/>
    </source>
</evidence>
<keyword evidence="11" id="KW-0966">Cell projection</keyword>
<evidence type="ECO:0000256" key="7">
    <source>
        <dbReference type="RuleBase" id="RU362065"/>
    </source>
</evidence>
<feature type="domain" description="Flagellar hook-associated protein FlgK helical" evidence="10">
    <location>
        <begin position="97"/>
        <end position="339"/>
    </location>
</feature>
<evidence type="ECO:0000313" key="11">
    <source>
        <dbReference type="EMBL" id="MBB6216411.1"/>
    </source>
</evidence>
<proteinExistence type="inferred from homology"/>
<evidence type="ECO:0000259" key="8">
    <source>
        <dbReference type="Pfam" id="PF00460"/>
    </source>
</evidence>
<dbReference type="InterPro" id="IPR010930">
    <property type="entry name" value="Flg_bb/hook_C_dom"/>
</dbReference>
<sequence>MRSTFFGLNTSVSGLFASQRALDVTGHNISNANTPGYSRQRLNVTQSLALTLPNGQGMIGTGVDTRNIQQLRDKFLDYKYWQENTTLGKWTTRADSLEQIEAILNEPSDSGIQTVMDEFYSALQELSQGEKADNLTVRTQVRERGIALTKTLNHMYSQLQNMQKNMDFEVQTTVDQINGYAKQIANLNKQIFQYELDGSNANDLRDQRNLLVDQLSELVDIEVQESADGRFKVAVNGISLVSHYDCQQLKVEKRTTEKNPGVDNKGLLEVKWENGTSFNCKSGKLQGVLDTRDNIDGNTKGIPYYMDQLNRFTTVFAARFNLQHSQGAALDGSTGINFFNGPTVAEITDPIDPTWTDAQIISNFEEAGTVVFKADGKWYKATTITAADINISDDIAGNDGLNKIAAAASPLTGPGDGSNALLLLNMRHDTGMFSWGSPDDFFKSLISNLGVDSQEAIRMMDNQNVLVNQIENSRQSVSGVSMDEEMANMVKFQHAYNAAARMITTIDEMLDKIINGMGMVGR</sequence>
<reference evidence="11 12" key="1">
    <citation type="submission" date="2020-08" db="EMBL/GenBank/DDBJ databases">
        <title>Genomic Encyclopedia of Type Strains, Phase IV (KMG-IV): sequencing the most valuable type-strain genomes for metagenomic binning, comparative biology and taxonomic classification.</title>
        <authorList>
            <person name="Goeker M."/>
        </authorList>
    </citation>
    <scope>NUCLEOTIDE SEQUENCE [LARGE SCALE GENOMIC DNA]</scope>
    <source>
        <strain evidence="11 12">DSM 103526</strain>
    </source>
</reference>
<dbReference type="GO" id="GO:0005198">
    <property type="term" value="F:structural molecule activity"/>
    <property type="evidence" value="ECO:0007669"/>
    <property type="project" value="UniProtKB-UniRule"/>
</dbReference>
<accession>A0A841KSN4</accession>
<comment type="similarity">
    <text evidence="3 7">Belongs to the flagella basal body rod proteins family.</text>
</comment>
<protein>
    <recommendedName>
        <fullName evidence="4 7">Flagellar hook-associated protein 1</fullName>
        <shortName evidence="7">HAP1</shortName>
    </recommendedName>
</protein>
<gene>
    <name evidence="7" type="primary">flgK</name>
    <name evidence="11" type="ORF">HNQ80_002511</name>
</gene>
<keyword evidence="5 7" id="KW-0964">Secreted</keyword>
<evidence type="ECO:0000256" key="1">
    <source>
        <dbReference type="ARBA" id="ARBA00004365"/>
    </source>
</evidence>